<dbReference type="EMBL" id="AAXW01000002">
    <property type="protein sequence ID" value="EAZ93256.1"/>
    <property type="molecule type" value="Genomic_DNA"/>
</dbReference>
<accession>A3IHH4</accession>
<dbReference type="AlphaFoldDB" id="A3IHH4"/>
<protein>
    <submittedName>
        <fullName evidence="1">Uncharacterized protein</fullName>
    </submittedName>
</protein>
<name>A3IHH4_9CHRO</name>
<keyword evidence="2" id="KW-1185">Reference proteome</keyword>
<comment type="caution">
    <text evidence="1">The sequence shown here is derived from an EMBL/GenBank/DDBJ whole genome shotgun (WGS) entry which is preliminary data.</text>
</comment>
<sequence length="24" mass="2840">MENILTIFFVTMIKVVLLKIQKNC</sequence>
<gene>
    <name evidence="1" type="ORF">CY0110_15712</name>
</gene>
<proteinExistence type="predicted"/>
<evidence type="ECO:0000313" key="2">
    <source>
        <dbReference type="Proteomes" id="UP000003781"/>
    </source>
</evidence>
<dbReference type="Proteomes" id="UP000003781">
    <property type="component" value="Unassembled WGS sequence"/>
</dbReference>
<evidence type="ECO:0000313" key="1">
    <source>
        <dbReference type="EMBL" id="EAZ93256.1"/>
    </source>
</evidence>
<organism evidence="1 2">
    <name type="scientific">Crocosphaera chwakensis CCY0110</name>
    <dbReference type="NCBI Taxonomy" id="391612"/>
    <lineage>
        <taxon>Bacteria</taxon>
        <taxon>Bacillati</taxon>
        <taxon>Cyanobacteriota</taxon>
        <taxon>Cyanophyceae</taxon>
        <taxon>Oscillatoriophycideae</taxon>
        <taxon>Chroococcales</taxon>
        <taxon>Aphanothecaceae</taxon>
        <taxon>Crocosphaera</taxon>
        <taxon>Crocosphaera chwakensis</taxon>
    </lineage>
</organism>
<reference evidence="1 2" key="1">
    <citation type="submission" date="2007-03" db="EMBL/GenBank/DDBJ databases">
        <authorList>
            <person name="Stal L."/>
            <person name="Ferriera S."/>
            <person name="Johnson J."/>
            <person name="Kravitz S."/>
            <person name="Beeson K."/>
            <person name="Sutton G."/>
            <person name="Rogers Y.-H."/>
            <person name="Friedman R."/>
            <person name="Frazier M."/>
            <person name="Venter J.C."/>
        </authorList>
    </citation>
    <scope>NUCLEOTIDE SEQUENCE [LARGE SCALE GENOMIC DNA]</scope>
    <source>
        <strain evidence="1 2">CCY0110</strain>
    </source>
</reference>